<dbReference type="AlphaFoldDB" id="A0A098S392"/>
<evidence type="ECO:0000256" key="2">
    <source>
        <dbReference type="SAM" id="MobiDB-lite"/>
    </source>
</evidence>
<dbReference type="InterPro" id="IPR052894">
    <property type="entry name" value="AsmA-related"/>
</dbReference>
<dbReference type="EMBL" id="JPOS01000084">
    <property type="protein sequence ID" value="KGE85662.1"/>
    <property type="molecule type" value="Genomic_DNA"/>
</dbReference>
<evidence type="ECO:0008006" key="5">
    <source>
        <dbReference type="Google" id="ProtNLM"/>
    </source>
</evidence>
<comment type="caution">
    <text evidence="3">The sequence shown here is derived from an EMBL/GenBank/DDBJ whole genome shotgun (WGS) entry which is preliminary data.</text>
</comment>
<name>A0A098S392_9BACT</name>
<keyword evidence="4" id="KW-1185">Reference proteome</keyword>
<feature type="compositionally biased region" description="Basic and acidic residues" evidence="2">
    <location>
        <begin position="1014"/>
        <end position="1026"/>
    </location>
</feature>
<protein>
    <recommendedName>
        <fullName evidence="5">AsmA-like C-terminal domain-containing protein</fullName>
    </recommendedName>
</protein>
<dbReference type="RefSeq" id="WP_044227697.1">
    <property type="nucleotide sequence ID" value="NZ_JBKAGJ010000003.1"/>
</dbReference>
<dbReference type="PANTHER" id="PTHR30441:SF8">
    <property type="entry name" value="DUF748 DOMAIN-CONTAINING PROTEIN"/>
    <property type="match status" value="1"/>
</dbReference>
<evidence type="ECO:0000313" key="3">
    <source>
        <dbReference type="EMBL" id="KGE85662.1"/>
    </source>
</evidence>
<evidence type="ECO:0000256" key="1">
    <source>
        <dbReference type="SAM" id="Coils"/>
    </source>
</evidence>
<organism evidence="3 4">
    <name type="scientific">Phaeodactylibacter xiamenensis</name>
    <dbReference type="NCBI Taxonomy" id="1524460"/>
    <lineage>
        <taxon>Bacteria</taxon>
        <taxon>Pseudomonadati</taxon>
        <taxon>Bacteroidota</taxon>
        <taxon>Saprospiria</taxon>
        <taxon>Saprospirales</taxon>
        <taxon>Haliscomenobacteraceae</taxon>
        <taxon>Phaeodactylibacter</taxon>
    </lineage>
</organism>
<reference evidence="3 4" key="1">
    <citation type="journal article" date="2014" name="Int. J. Syst. Evol. Microbiol.">
        <title>Phaeodactylibacter xiamenensis gen. nov., sp. nov., a member of the family Saprospiraceae isolated from the marine alga Phaeodactylum tricornutum.</title>
        <authorList>
            <person name="Chen Z.Jr."/>
            <person name="Lei X."/>
            <person name="Lai Q."/>
            <person name="Li Y."/>
            <person name="Zhang B."/>
            <person name="Zhang J."/>
            <person name="Zhang H."/>
            <person name="Yang L."/>
            <person name="Zheng W."/>
            <person name="Tian Y."/>
            <person name="Yu Z."/>
            <person name="Xu H.Jr."/>
            <person name="Zheng T."/>
        </authorList>
    </citation>
    <scope>NUCLEOTIDE SEQUENCE [LARGE SCALE GENOMIC DNA]</scope>
    <source>
        <strain evidence="3 4">KD52</strain>
    </source>
</reference>
<dbReference type="Proteomes" id="UP000029736">
    <property type="component" value="Unassembled WGS sequence"/>
</dbReference>
<keyword evidence="1" id="KW-0175">Coiled coil</keyword>
<dbReference type="STRING" id="1524460.IX84_26640"/>
<dbReference type="GO" id="GO:0090313">
    <property type="term" value="P:regulation of protein targeting to membrane"/>
    <property type="evidence" value="ECO:0007669"/>
    <property type="project" value="TreeGrafter"/>
</dbReference>
<sequence length="1043" mass="113660">MKIAKRLLIAFFLLIALFLGAAIAIPYFFKDELVTMAREEANKTVNAEVDFSDVSLSLLRSFPDFSLRIDSFSVIGKDAFEGVPLAKGAYAALTLDLMSVIRSSEPVALKSIHLEQPELNIIVLKNGTANYDITLPSDAPADTNAATGDYSNLVIQLASYSIANGSLLYDDHSLDTYLEIKGLNHSGSGNFTIDVYDLDTHTDIAGLTVAQSGITYLNSAKAELDAIFNIDSPNSKYTLKDNQLTVNALQLNADGFVQLDGDNINMELAFNSPQNEFRHLLSLIPNAYIEGYEDVDVTGMFTLEGNVSGTYNGTTETYPAFAISTSVSDGRVKYPDLPLSIDNINTRANVNSPSSDFNDLVVDVPRFSMTLGDNPFEASFRLRTPISDPDLQASANGRIDLAALSQAFPVEGVEEMAGLIIADLNIDTRLSVIEREDYEQVNMNGDLRVQGLTYAATGLPKVQIQDAAMGFSPQFVDLRSFKAQLGKSDLQASGRIDNLLAYFSPEKTMTGQLKVRSDYFDIGEWMPESEETATTGMPDTTSSATSGEVFDRFDFQLDAQAKEIDYDSYTIKNALAVGDIRPNTLRVTDIGAQIGESDFTGRGVITGIFDYLFEDGILGGDLQLNSNRLNLNEFMPDSETTTNETATEESYGVIPIPPNIDMEMMATIGHLTYTNIDLKNVRGHLVIADEAIILDNVRANGLGGELAMSGSYETTNPKEPGFSFKYDLSGLQFQDAFSTFNTFEQLAPIGKYIKGRFNSTLILDGKLGQDLYPKLSTLNAEGFLQTMDAVLQQFKPLQSIGNKLQVQELKENISIKNTKNWFEINNGTLELKTYDAKIAGIDMKIGGTYSVTDLMNLDIKAQIPRDKMSQNALGAAANSGLKLLESQASKLGLNIGQSEFINVGIDLKGAIEDPKIGVKLLGLDGESGEDKGLVDQAKDQVRDQVNQQVEESKKAAEAAAKKAADSLRNLAKQEAEKAAEDLKDQAKETLKDKLGEQLDSTTQKKVDDVLDKVGGDATDKIKDNLDKFNPFKKRNNSGGGGGR</sequence>
<feature type="coiled-coil region" evidence="1">
    <location>
        <begin position="942"/>
        <end position="992"/>
    </location>
</feature>
<evidence type="ECO:0000313" key="4">
    <source>
        <dbReference type="Proteomes" id="UP000029736"/>
    </source>
</evidence>
<gene>
    <name evidence="3" type="ORF">IX84_26640</name>
</gene>
<feature type="region of interest" description="Disordered" evidence="2">
    <location>
        <begin position="1014"/>
        <end position="1043"/>
    </location>
</feature>
<proteinExistence type="predicted"/>
<dbReference type="GO" id="GO:0005886">
    <property type="term" value="C:plasma membrane"/>
    <property type="evidence" value="ECO:0007669"/>
    <property type="project" value="TreeGrafter"/>
</dbReference>
<accession>A0A098S392</accession>
<dbReference type="PANTHER" id="PTHR30441">
    <property type="entry name" value="DUF748 DOMAIN-CONTAINING PROTEIN"/>
    <property type="match status" value="1"/>
</dbReference>
<dbReference type="OrthoDB" id="596403at2"/>